<keyword evidence="2" id="KW-1185">Reference proteome</keyword>
<evidence type="ECO:0000313" key="2">
    <source>
        <dbReference type="Proteomes" id="UP001055879"/>
    </source>
</evidence>
<reference evidence="2" key="1">
    <citation type="journal article" date="2022" name="Mol. Ecol. Resour.">
        <title>The genomes of chicory, endive, great burdock and yacon provide insights into Asteraceae palaeo-polyploidization history and plant inulin production.</title>
        <authorList>
            <person name="Fan W."/>
            <person name="Wang S."/>
            <person name="Wang H."/>
            <person name="Wang A."/>
            <person name="Jiang F."/>
            <person name="Liu H."/>
            <person name="Zhao H."/>
            <person name="Xu D."/>
            <person name="Zhang Y."/>
        </authorList>
    </citation>
    <scope>NUCLEOTIDE SEQUENCE [LARGE SCALE GENOMIC DNA]</scope>
    <source>
        <strain evidence="2">cv. Niubang</strain>
    </source>
</reference>
<dbReference type="EMBL" id="CM042053">
    <property type="protein sequence ID" value="KAI3714636.1"/>
    <property type="molecule type" value="Genomic_DNA"/>
</dbReference>
<evidence type="ECO:0000313" key="1">
    <source>
        <dbReference type="EMBL" id="KAI3714636.1"/>
    </source>
</evidence>
<proteinExistence type="predicted"/>
<name>A0ACB9AXH9_ARCLA</name>
<reference evidence="1 2" key="2">
    <citation type="journal article" date="2022" name="Mol. Ecol. Resour.">
        <title>The genomes of chicory, endive, great burdock and yacon provide insights into Asteraceae paleo-polyploidization history and plant inulin production.</title>
        <authorList>
            <person name="Fan W."/>
            <person name="Wang S."/>
            <person name="Wang H."/>
            <person name="Wang A."/>
            <person name="Jiang F."/>
            <person name="Liu H."/>
            <person name="Zhao H."/>
            <person name="Xu D."/>
            <person name="Zhang Y."/>
        </authorList>
    </citation>
    <scope>NUCLEOTIDE SEQUENCE [LARGE SCALE GENOMIC DNA]</scope>
    <source>
        <strain evidence="2">cv. Niubang</strain>
    </source>
</reference>
<dbReference type="Proteomes" id="UP001055879">
    <property type="component" value="Linkage Group LG07"/>
</dbReference>
<sequence length="792" mass="89352">MAFSFSSSTFKPRSFTLCNSPSTLSSNFNTFSHGFLILSPHKPHNISSHMEAKASISEQHSKSTISRRIIDKIERGFSSLESKDQRVEKKPVEIDKKVVKEQKDKNSRNRFDSKKKRYNGSGSSSSLNSKHENITKNMSKYVKMDKGDESDDPGMKKRVKRSKKGKFESPVAVLRVGLEICSKRGDVMGAIGIYDLAKREGIKLGQYHYGVILYLCSSAAVGVVQPAKSGRSDTTSSKIELSNNNSVNLEEPTKIHVGLETVFQTLDGLIRLINEHKDSNYRNGIRVCGDVKEYALKRGFEIYEEMVSDEIPMSEAILTSLARMAMSRDNGQMAFDMVKQMKDLGINPRLRSYGPALSVFCRTGNLEKAFEVEEHMLSHGVFPEEPELEALLRVSIEAGRNDKVYYLLHKLRTSVRKVLPSTADVIENWFKSKTASRIGRRKWDKDLINKSVENGGGGWHGQGWLGKGKWSVTRSFVGKDGLCQCCGEKLATIDLDPIETERFAESVARIAKERDRNSSFEKFQKWLDYYGPFEAVVDGANVGLFSQRRFKPSKVNTIANGIRQMLPTKKWPLVILHNRRVTGDKMDEGMNKSLVEKWKTADALYATPTGSNDDWYWLYAAIKFKCLLVTNDEMRDHLFQLLGNDFFPKWKERHQVRFNFSETGPVYHMPPPCSVVIQESRKGHWHIPIASEQDSEEERVWLCVTRDTSSKARQECISVAEELGGKGLTESDSGTEAQSKDGSHGSCKQTPQEIYGNLKEALLPSLPVDQDTILTQITSAEKHGDCVIDFQI</sequence>
<accession>A0ACB9AXH9</accession>
<organism evidence="1 2">
    <name type="scientific">Arctium lappa</name>
    <name type="common">Greater burdock</name>
    <name type="synonym">Lappa major</name>
    <dbReference type="NCBI Taxonomy" id="4217"/>
    <lineage>
        <taxon>Eukaryota</taxon>
        <taxon>Viridiplantae</taxon>
        <taxon>Streptophyta</taxon>
        <taxon>Embryophyta</taxon>
        <taxon>Tracheophyta</taxon>
        <taxon>Spermatophyta</taxon>
        <taxon>Magnoliopsida</taxon>
        <taxon>eudicotyledons</taxon>
        <taxon>Gunneridae</taxon>
        <taxon>Pentapetalae</taxon>
        <taxon>asterids</taxon>
        <taxon>campanulids</taxon>
        <taxon>Asterales</taxon>
        <taxon>Asteraceae</taxon>
        <taxon>Carduoideae</taxon>
        <taxon>Cardueae</taxon>
        <taxon>Arctiinae</taxon>
        <taxon>Arctium</taxon>
    </lineage>
</organism>
<protein>
    <submittedName>
        <fullName evidence="1">Uncharacterized protein</fullName>
    </submittedName>
</protein>
<comment type="caution">
    <text evidence="1">The sequence shown here is derived from an EMBL/GenBank/DDBJ whole genome shotgun (WGS) entry which is preliminary data.</text>
</comment>
<gene>
    <name evidence="1" type="ORF">L6452_21594</name>
</gene>